<comment type="caution">
    <text evidence="2">The sequence shown here is derived from an EMBL/GenBank/DDBJ whole genome shotgun (WGS) entry which is preliminary data.</text>
</comment>
<feature type="transmembrane region" description="Helical" evidence="1">
    <location>
        <begin position="57"/>
        <end position="79"/>
    </location>
</feature>
<feature type="transmembrane region" description="Helical" evidence="1">
    <location>
        <begin position="91"/>
        <end position="109"/>
    </location>
</feature>
<gene>
    <name evidence="2" type="ORF">ACFOEN_03670</name>
</gene>
<protein>
    <recommendedName>
        <fullName evidence="4">Major facilitator superfamily (MFS) profile domain-containing protein</fullName>
    </recommendedName>
</protein>
<evidence type="ECO:0008006" key="4">
    <source>
        <dbReference type="Google" id="ProtNLM"/>
    </source>
</evidence>
<sequence>MTAASAREPRAGWAWVLGFVAAGATTVFTVVFGLMLIVDRMDTTSSFEGARGMGQALIALALALLLGLGLLIAGGVLFWRNTRRFKQLVSVLLVCAAPAGLSWLFGVSWF</sequence>
<proteinExistence type="predicted"/>
<keyword evidence="1" id="KW-0472">Membrane</keyword>
<keyword evidence="1" id="KW-1133">Transmembrane helix</keyword>
<evidence type="ECO:0000256" key="1">
    <source>
        <dbReference type="SAM" id="Phobius"/>
    </source>
</evidence>
<reference evidence="3" key="1">
    <citation type="journal article" date="2019" name="Int. J. Syst. Evol. Microbiol.">
        <title>The Global Catalogue of Microorganisms (GCM) 10K type strain sequencing project: providing services to taxonomists for standard genome sequencing and annotation.</title>
        <authorList>
            <consortium name="The Broad Institute Genomics Platform"/>
            <consortium name="The Broad Institute Genome Sequencing Center for Infectious Disease"/>
            <person name="Wu L."/>
            <person name="Ma J."/>
        </authorList>
    </citation>
    <scope>NUCLEOTIDE SEQUENCE [LARGE SCALE GENOMIC DNA]</scope>
    <source>
        <strain evidence="3">KCTC 52168</strain>
    </source>
</reference>
<feature type="transmembrane region" description="Helical" evidence="1">
    <location>
        <begin position="12"/>
        <end position="37"/>
    </location>
</feature>
<dbReference type="Proteomes" id="UP001595556">
    <property type="component" value="Unassembled WGS sequence"/>
</dbReference>
<dbReference type="RefSeq" id="WP_377301192.1">
    <property type="nucleotide sequence ID" value="NZ_CP180191.1"/>
</dbReference>
<accession>A0ABV7H3Y8</accession>
<evidence type="ECO:0000313" key="3">
    <source>
        <dbReference type="Proteomes" id="UP001595556"/>
    </source>
</evidence>
<name>A0ABV7H3Y8_9BURK</name>
<evidence type="ECO:0000313" key="2">
    <source>
        <dbReference type="EMBL" id="MFC3146737.1"/>
    </source>
</evidence>
<keyword evidence="1" id="KW-0812">Transmembrane</keyword>
<organism evidence="2 3">
    <name type="scientific">Piscinibacterium candidicorallinum</name>
    <dbReference type="NCBI Taxonomy" id="1793872"/>
    <lineage>
        <taxon>Bacteria</taxon>
        <taxon>Pseudomonadati</taxon>
        <taxon>Pseudomonadota</taxon>
        <taxon>Betaproteobacteria</taxon>
        <taxon>Burkholderiales</taxon>
        <taxon>Piscinibacterium</taxon>
    </lineage>
</organism>
<keyword evidence="3" id="KW-1185">Reference proteome</keyword>
<dbReference type="EMBL" id="JBHRTI010000003">
    <property type="protein sequence ID" value="MFC3146737.1"/>
    <property type="molecule type" value="Genomic_DNA"/>
</dbReference>